<dbReference type="AlphaFoldDB" id="A0A840AGB2"/>
<gene>
    <name evidence="2" type="ORF">GGQ83_003537</name>
</gene>
<dbReference type="EMBL" id="JACIDJ010000008">
    <property type="protein sequence ID" value="MBB3900067.1"/>
    <property type="molecule type" value="Genomic_DNA"/>
</dbReference>
<evidence type="ECO:0000259" key="1">
    <source>
        <dbReference type="Pfam" id="PF14588"/>
    </source>
</evidence>
<dbReference type="Gene3D" id="3.30.1330.40">
    <property type="entry name" value="RutC-like"/>
    <property type="match status" value="1"/>
</dbReference>
<dbReference type="InterPro" id="IPR035959">
    <property type="entry name" value="RutC-like_sf"/>
</dbReference>
<dbReference type="RefSeq" id="WP_184386302.1">
    <property type="nucleotide sequence ID" value="NZ_JACIDJ010000008.1"/>
</dbReference>
<name>A0A840AGB2_9PROT</name>
<accession>A0A840AGB2</accession>
<evidence type="ECO:0000313" key="2">
    <source>
        <dbReference type="EMBL" id="MBB3900067.1"/>
    </source>
</evidence>
<dbReference type="InterPro" id="IPR013813">
    <property type="entry name" value="Endoribo_LPSP/chorism_mut-like"/>
</dbReference>
<organism evidence="2 3">
    <name type="scientific">Roseococcus suduntuyensis</name>
    <dbReference type="NCBI Taxonomy" id="455361"/>
    <lineage>
        <taxon>Bacteria</taxon>
        <taxon>Pseudomonadati</taxon>
        <taxon>Pseudomonadota</taxon>
        <taxon>Alphaproteobacteria</taxon>
        <taxon>Acetobacterales</taxon>
        <taxon>Roseomonadaceae</taxon>
        <taxon>Roseococcus</taxon>
    </lineage>
</organism>
<proteinExistence type="predicted"/>
<keyword evidence="3" id="KW-1185">Reference proteome</keyword>
<feature type="domain" description="Endoribonuclease L-PSP/chorismate mutase-like" evidence="1">
    <location>
        <begin position="4"/>
        <end position="143"/>
    </location>
</feature>
<comment type="caution">
    <text evidence="2">The sequence shown here is derived from an EMBL/GenBank/DDBJ whole genome shotgun (WGS) entry which is preliminary data.</text>
</comment>
<dbReference type="Pfam" id="PF14588">
    <property type="entry name" value="YjgF_endoribonc"/>
    <property type="match status" value="1"/>
</dbReference>
<dbReference type="CDD" id="cd02199">
    <property type="entry name" value="YjgF_YER057c_UK114_like_1"/>
    <property type="match status" value="1"/>
</dbReference>
<evidence type="ECO:0000313" key="3">
    <source>
        <dbReference type="Proteomes" id="UP000553193"/>
    </source>
</evidence>
<dbReference type="SUPFAM" id="SSF55298">
    <property type="entry name" value="YjgF-like"/>
    <property type="match status" value="1"/>
</dbReference>
<dbReference type="PANTHER" id="PTHR43760">
    <property type="entry name" value="ENDORIBONUCLEASE-RELATED"/>
    <property type="match status" value="1"/>
</dbReference>
<dbReference type="Proteomes" id="UP000553193">
    <property type="component" value="Unassembled WGS sequence"/>
</dbReference>
<reference evidence="2 3" key="1">
    <citation type="submission" date="2020-08" db="EMBL/GenBank/DDBJ databases">
        <title>Genomic Encyclopedia of Type Strains, Phase IV (KMG-IV): sequencing the most valuable type-strain genomes for metagenomic binning, comparative biology and taxonomic classification.</title>
        <authorList>
            <person name="Goeker M."/>
        </authorList>
    </citation>
    <scope>NUCLEOTIDE SEQUENCE [LARGE SCALE GENOMIC DNA]</scope>
    <source>
        <strain evidence="2 3">DSM 19979</strain>
    </source>
</reference>
<sequence>MNPEARLAELGLTLPPAAAPVANYIPFTISGKTLYVSGQVPRRDGKLWPIGQVGAEVSVEEAKAAAENCFLAILAHARAAAGGDLSGIKRVLRITGYVNSAPGFGDQPQVINGASDCAVAVFGEAGRHARSAVGVSALPGNVAVEVEAILELA</sequence>
<dbReference type="PANTHER" id="PTHR43760:SF1">
    <property type="entry name" value="ENDORIBONUCLEASE L-PSP_CHORISMATE MUTASE-LIKE DOMAIN-CONTAINING PROTEIN"/>
    <property type="match status" value="1"/>
</dbReference>
<protein>
    <submittedName>
        <fullName evidence="2">Enamine deaminase RidA (YjgF/YER057c/UK114 family)</fullName>
    </submittedName>
</protein>